<dbReference type="GeneID" id="107471392"/>
<organism evidence="2 4">
    <name type="scientific">Arachis duranensis</name>
    <name type="common">Wild peanut</name>
    <dbReference type="NCBI Taxonomy" id="130453"/>
    <lineage>
        <taxon>Eukaryota</taxon>
        <taxon>Viridiplantae</taxon>
        <taxon>Streptophyta</taxon>
        <taxon>Embryophyta</taxon>
        <taxon>Tracheophyta</taxon>
        <taxon>Spermatophyta</taxon>
        <taxon>Magnoliopsida</taxon>
        <taxon>eudicotyledons</taxon>
        <taxon>Gunneridae</taxon>
        <taxon>Pentapetalae</taxon>
        <taxon>rosids</taxon>
        <taxon>fabids</taxon>
        <taxon>Fabales</taxon>
        <taxon>Fabaceae</taxon>
        <taxon>Papilionoideae</taxon>
        <taxon>50 kb inversion clade</taxon>
        <taxon>dalbergioids sensu lato</taxon>
        <taxon>Dalbergieae</taxon>
        <taxon>Pterocarpus clade</taxon>
        <taxon>Arachis</taxon>
    </lineage>
</organism>
<protein>
    <submittedName>
        <fullName evidence="3">Uncharacterized protein LOC107471392</fullName>
    </submittedName>
</protein>
<feature type="transmembrane region" description="Helical" evidence="1">
    <location>
        <begin position="446"/>
        <end position="469"/>
    </location>
</feature>
<name>A0A6P5MZ18_ARADU</name>
<proteinExistence type="predicted"/>
<dbReference type="Pfam" id="PF03140">
    <property type="entry name" value="DUF247"/>
    <property type="match status" value="1"/>
</dbReference>
<keyword evidence="1" id="KW-0812">Transmembrane</keyword>
<dbReference type="PANTHER" id="PTHR31549">
    <property type="entry name" value="PROTEIN, PUTATIVE (DUF247)-RELATED-RELATED"/>
    <property type="match status" value="1"/>
</dbReference>
<sequence length="473" mass="55550">MAEILHTPVDERLTQLLHQTFEVHNQISSSKTKIQRVPTFLRQNPDFAKYCIPKMISFGPIHYQNDDLKQGQQFKLQWTSLYIDEYSEETNGSTNKEAAAKLLYKIIQDNIGRLKLLFSVDVIECYVDKELIWMLFVDGCSLLYYMDKVEDHRPEKLRLKLDQLMYTYRDIMLLENQLPMELLELLSKKKGADLGFLMHNFLSGGNAKQLGMHAIKLKQNPTHILDYYRSNFVDAENGKYVMKQDDNKVDDEDIQVSLPPEDLDAPPVDRDASRFWERYKNIRDLKSAGIRVKPNKSNVLKWDNISFTSKWFGGELRLPMFLFNDNSPYYFRNMIAYEMCPDFNNNFGCSSFFSFMDSLIDDAEDVKELRLAGVFQNLLGSDEELAKFFNELGHDLPTKLFHYIRTDAVAYSKKYIQVKFQIQKHYRKRWNKWLAEARSTYFNTPWSLLAFLAALLALVLTFIQAWYAIHPKH</sequence>
<dbReference type="RefSeq" id="XP_015946338.1">
    <property type="nucleotide sequence ID" value="XM_016090852.3"/>
</dbReference>
<evidence type="ECO:0000313" key="2">
    <source>
        <dbReference type="Proteomes" id="UP000515211"/>
    </source>
</evidence>
<dbReference type="AlphaFoldDB" id="A0A6P5MZ18"/>
<dbReference type="Proteomes" id="UP000515211">
    <property type="component" value="Chromosome 10"/>
</dbReference>
<dbReference type="OrthoDB" id="1849062at2759"/>
<reference evidence="3 4" key="2">
    <citation type="submission" date="2025-04" db="UniProtKB">
        <authorList>
            <consortium name="RefSeq"/>
        </authorList>
    </citation>
    <scope>IDENTIFICATION</scope>
    <source>
        <tissue evidence="3 4">Whole plant</tissue>
    </source>
</reference>
<dbReference type="RefSeq" id="XP_020988791.1">
    <property type="nucleotide sequence ID" value="XM_021133132.2"/>
</dbReference>
<gene>
    <name evidence="3 4" type="primary">LOC107471392</name>
</gene>
<evidence type="ECO:0000313" key="3">
    <source>
        <dbReference type="RefSeq" id="XP_015946338.1"/>
    </source>
</evidence>
<reference evidence="2" key="1">
    <citation type="journal article" date="2016" name="Nat. Genet.">
        <title>The genome sequences of Arachis duranensis and Arachis ipaensis, the diploid ancestors of cultivated peanut.</title>
        <authorList>
            <person name="Bertioli D.J."/>
            <person name="Cannon S.B."/>
            <person name="Froenicke L."/>
            <person name="Huang G."/>
            <person name="Farmer A.D."/>
            <person name="Cannon E.K."/>
            <person name="Liu X."/>
            <person name="Gao D."/>
            <person name="Clevenger J."/>
            <person name="Dash S."/>
            <person name="Ren L."/>
            <person name="Moretzsohn M.C."/>
            <person name="Shirasawa K."/>
            <person name="Huang W."/>
            <person name="Vidigal B."/>
            <person name="Abernathy B."/>
            <person name="Chu Y."/>
            <person name="Niederhuth C.E."/>
            <person name="Umale P."/>
            <person name="Araujo A.C."/>
            <person name="Kozik A."/>
            <person name="Kim K.D."/>
            <person name="Burow M.D."/>
            <person name="Varshney R.K."/>
            <person name="Wang X."/>
            <person name="Zhang X."/>
            <person name="Barkley N."/>
            <person name="Guimaraes P.M."/>
            <person name="Isobe S."/>
            <person name="Guo B."/>
            <person name="Liao B."/>
            <person name="Stalker H.T."/>
            <person name="Schmitz R.J."/>
            <person name="Scheffler B.E."/>
            <person name="Leal-Bertioli S.C."/>
            <person name="Xun X."/>
            <person name="Jackson S.A."/>
            <person name="Michelmore R."/>
            <person name="Ozias-Akins P."/>
        </authorList>
    </citation>
    <scope>NUCLEOTIDE SEQUENCE [LARGE SCALE GENOMIC DNA]</scope>
    <source>
        <strain evidence="2">cv. V14167</strain>
    </source>
</reference>
<dbReference type="PANTHER" id="PTHR31549:SF225">
    <property type="entry name" value="DUF247 DOMAIN PROTEIN"/>
    <property type="match status" value="1"/>
</dbReference>
<dbReference type="KEGG" id="adu:107471392"/>
<keyword evidence="2" id="KW-1185">Reference proteome</keyword>
<keyword evidence="1" id="KW-0472">Membrane</keyword>
<dbReference type="InterPro" id="IPR004158">
    <property type="entry name" value="DUF247_pln"/>
</dbReference>
<evidence type="ECO:0000313" key="4">
    <source>
        <dbReference type="RefSeq" id="XP_020988791.1"/>
    </source>
</evidence>
<keyword evidence="1" id="KW-1133">Transmembrane helix</keyword>
<dbReference type="RefSeq" id="XP_015946338.1">
    <property type="nucleotide sequence ID" value="XM_016090852.2"/>
</dbReference>
<evidence type="ECO:0000256" key="1">
    <source>
        <dbReference type="SAM" id="Phobius"/>
    </source>
</evidence>
<accession>A0A6P5MZ18</accession>